<organism evidence="1 2">
    <name type="scientific">Nosema granulosis</name>
    <dbReference type="NCBI Taxonomy" id="83296"/>
    <lineage>
        <taxon>Eukaryota</taxon>
        <taxon>Fungi</taxon>
        <taxon>Fungi incertae sedis</taxon>
        <taxon>Microsporidia</taxon>
        <taxon>Nosematidae</taxon>
        <taxon>Nosema</taxon>
    </lineage>
</organism>
<protein>
    <submittedName>
        <fullName evidence="1">Uncharacterized protein</fullName>
    </submittedName>
</protein>
<dbReference type="AlphaFoldDB" id="A0A9P6KXL1"/>
<evidence type="ECO:0000313" key="2">
    <source>
        <dbReference type="Proteomes" id="UP000740883"/>
    </source>
</evidence>
<accession>A0A9P6KXL1</accession>
<evidence type="ECO:0000313" key="1">
    <source>
        <dbReference type="EMBL" id="KAF9754377.1"/>
    </source>
</evidence>
<dbReference type="EMBL" id="SBJO01000853">
    <property type="protein sequence ID" value="KAF9754377.1"/>
    <property type="molecule type" value="Genomic_DNA"/>
</dbReference>
<reference evidence="1 2" key="1">
    <citation type="journal article" date="2020" name="Genome Biol. Evol.">
        <title>Comparative genomics of strictly vertically transmitted, feminizing microsporidia endosymbionts of amphipod crustaceans.</title>
        <authorList>
            <person name="Cormier A."/>
            <person name="Chebbi M.A."/>
            <person name="Giraud I."/>
            <person name="Wattier R."/>
            <person name="Teixeira M."/>
            <person name="Gilbert C."/>
            <person name="Rigaud T."/>
            <person name="Cordaux R."/>
        </authorList>
    </citation>
    <scope>NUCLEOTIDE SEQUENCE [LARGE SCALE GENOMIC DNA]</scope>
    <source>
        <strain evidence="1 2">Ou3-Ou53</strain>
    </source>
</reference>
<comment type="caution">
    <text evidence="1">The sequence shown here is derived from an EMBL/GenBank/DDBJ whole genome shotgun (WGS) entry which is preliminary data.</text>
</comment>
<gene>
    <name evidence="1" type="ORF">NGRA_3339</name>
</gene>
<name>A0A9P6KXL1_9MICR</name>
<dbReference type="OrthoDB" id="2193923at2759"/>
<keyword evidence="2" id="KW-1185">Reference proteome</keyword>
<dbReference type="Proteomes" id="UP000740883">
    <property type="component" value="Unassembled WGS sequence"/>
</dbReference>
<proteinExistence type="predicted"/>
<sequence>MVCIISNESEYENIVLILKGNGDRVSLSKDAKYRLKKKSKNFLLVDNILYLRDGEGLHKRVFHAEQKDIMMVEAKKLHKSNHYGINKFEEACNQMFLKYIEKLLGRL</sequence>